<dbReference type="Proteomes" id="UP000821853">
    <property type="component" value="Chromosome 1"/>
</dbReference>
<dbReference type="AlphaFoldDB" id="A0A9J6FAF8"/>
<sequence length="188" mass="20930">MATGGRRRSGPGDGECNNSEASGRPWPAGEGRGTTEILRNSLARGCHRSWACCVCFVLRGWGRRNGLGAPERGVQSRTPTSEVVRRFETENRACGRKRLQVKCATFAVCRRGSQRVVNKQRDSLPSCKESQCPLTGCHEPEQKRDWRSLDRSSTEGHLGHAATAGRRPRTTSQQTVELDPNRERKGKW</sequence>
<dbReference type="VEuPathDB" id="VectorBase:HLOH_065169"/>
<keyword evidence="3" id="KW-1185">Reference proteome</keyword>
<comment type="caution">
    <text evidence="2">The sequence shown here is derived from an EMBL/GenBank/DDBJ whole genome shotgun (WGS) entry which is preliminary data.</text>
</comment>
<accession>A0A9J6FAF8</accession>
<feature type="region of interest" description="Disordered" evidence="1">
    <location>
        <begin position="136"/>
        <end position="188"/>
    </location>
</feature>
<feature type="region of interest" description="Disordered" evidence="1">
    <location>
        <begin position="1"/>
        <end position="32"/>
    </location>
</feature>
<name>A0A9J6FAF8_HAELO</name>
<gene>
    <name evidence="2" type="ORF">HPB48_013810</name>
</gene>
<evidence type="ECO:0000313" key="3">
    <source>
        <dbReference type="Proteomes" id="UP000821853"/>
    </source>
</evidence>
<organism evidence="2 3">
    <name type="scientific">Haemaphysalis longicornis</name>
    <name type="common">Bush tick</name>
    <dbReference type="NCBI Taxonomy" id="44386"/>
    <lineage>
        <taxon>Eukaryota</taxon>
        <taxon>Metazoa</taxon>
        <taxon>Ecdysozoa</taxon>
        <taxon>Arthropoda</taxon>
        <taxon>Chelicerata</taxon>
        <taxon>Arachnida</taxon>
        <taxon>Acari</taxon>
        <taxon>Parasitiformes</taxon>
        <taxon>Ixodida</taxon>
        <taxon>Ixodoidea</taxon>
        <taxon>Ixodidae</taxon>
        <taxon>Haemaphysalinae</taxon>
        <taxon>Haemaphysalis</taxon>
    </lineage>
</organism>
<proteinExistence type="predicted"/>
<protein>
    <submittedName>
        <fullName evidence="2">Uncharacterized protein</fullName>
    </submittedName>
</protein>
<evidence type="ECO:0000256" key="1">
    <source>
        <dbReference type="SAM" id="MobiDB-lite"/>
    </source>
</evidence>
<reference evidence="2 3" key="1">
    <citation type="journal article" date="2020" name="Cell">
        <title>Large-Scale Comparative Analyses of Tick Genomes Elucidate Their Genetic Diversity and Vector Capacities.</title>
        <authorList>
            <consortium name="Tick Genome and Microbiome Consortium (TIGMIC)"/>
            <person name="Jia N."/>
            <person name="Wang J."/>
            <person name="Shi W."/>
            <person name="Du L."/>
            <person name="Sun Y."/>
            <person name="Zhan W."/>
            <person name="Jiang J.F."/>
            <person name="Wang Q."/>
            <person name="Zhang B."/>
            <person name="Ji P."/>
            <person name="Bell-Sakyi L."/>
            <person name="Cui X.M."/>
            <person name="Yuan T.T."/>
            <person name="Jiang B.G."/>
            <person name="Yang W.F."/>
            <person name="Lam T.T."/>
            <person name="Chang Q.C."/>
            <person name="Ding S.J."/>
            <person name="Wang X.J."/>
            <person name="Zhu J.G."/>
            <person name="Ruan X.D."/>
            <person name="Zhao L."/>
            <person name="Wei J.T."/>
            <person name="Ye R.Z."/>
            <person name="Que T.C."/>
            <person name="Du C.H."/>
            <person name="Zhou Y.H."/>
            <person name="Cheng J.X."/>
            <person name="Dai P.F."/>
            <person name="Guo W.B."/>
            <person name="Han X.H."/>
            <person name="Huang E.J."/>
            <person name="Li L.F."/>
            <person name="Wei W."/>
            <person name="Gao Y.C."/>
            <person name="Liu J.Z."/>
            <person name="Shao H.Z."/>
            <person name="Wang X."/>
            <person name="Wang C.C."/>
            <person name="Yang T.C."/>
            <person name="Huo Q.B."/>
            <person name="Li W."/>
            <person name="Chen H.Y."/>
            <person name="Chen S.E."/>
            <person name="Zhou L.G."/>
            <person name="Ni X.B."/>
            <person name="Tian J.H."/>
            <person name="Sheng Y."/>
            <person name="Liu T."/>
            <person name="Pan Y.S."/>
            <person name="Xia L.Y."/>
            <person name="Li J."/>
            <person name="Zhao F."/>
            <person name="Cao W.C."/>
        </authorList>
    </citation>
    <scope>NUCLEOTIDE SEQUENCE [LARGE SCALE GENOMIC DNA]</scope>
    <source>
        <strain evidence="2">HaeL-2018</strain>
    </source>
</reference>
<evidence type="ECO:0000313" key="2">
    <source>
        <dbReference type="EMBL" id="KAH9359909.1"/>
    </source>
</evidence>
<dbReference type="EMBL" id="JABSTR010000001">
    <property type="protein sequence ID" value="KAH9359909.1"/>
    <property type="molecule type" value="Genomic_DNA"/>
</dbReference>
<feature type="compositionally biased region" description="Basic and acidic residues" evidence="1">
    <location>
        <begin position="179"/>
        <end position="188"/>
    </location>
</feature>
<feature type="compositionally biased region" description="Basic and acidic residues" evidence="1">
    <location>
        <begin position="138"/>
        <end position="158"/>
    </location>
</feature>